<evidence type="ECO:0000256" key="7">
    <source>
        <dbReference type="ARBA" id="ARBA00022902"/>
    </source>
</evidence>
<feature type="compositionally biased region" description="Basic and acidic residues" evidence="19">
    <location>
        <begin position="81"/>
        <end position="99"/>
    </location>
</feature>
<keyword evidence="5" id="KW-0732">Signal</keyword>
<dbReference type="GO" id="GO:0046875">
    <property type="term" value="F:ephrin receptor binding"/>
    <property type="evidence" value="ECO:0007669"/>
    <property type="project" value="InterPro"/>
</dbReference>
<comment type="caution">
    <text evidence="17">Lacks conserved residue(s) required for the propagation of feature annotation.</text>
</comment>
<keyword evidence="9 18" id="KW-0472">Membrane</keyword>
<evidence type="ECO:0000256" key="13">
    <source>
        <dbReference type="ARBA" id="ARBA00064861"/>
    </source>
</evidence>
<dbReference type="PRINTS" id="PR01347">
    <property type="entry name" value="EPHRIN"/>
</dbReference>
<dbReference type="InterPro" id="IPR019765">
    <property type="entry name" value="Ephrin_CS"/>
</dbReference>
<comment type="subunit">
    <text evidence="13">Interacts (via PDZ-binding motif) with GRIP1 and GRIP2 (via PDZ domain 6). Interacts with TLE1. The intracellular domain peptide interacts with ZHX2; the interaction enhances ZHX2 transcriptional repression activity.</text>
</comment>
<evidence type="ECO:0000256" key="17">
    <source>
        <dbReference type="PROSITE-ProRule" id="PRU00884"/>
    </source>
</evidence>
<dbReference type="PANTHER" id="PTHR11304">
    <property type="entry name" value="EPHRIN"/>
    <property type="match status" value="1"/>
</dbReference>
<evidence type="ECO:0000256" key="12">
    <source>
        <dbReference type="ARBA" id="ARBA00040452"/>
    </source>
</evidence>
<evidence type="ECO:0000313" key="23">
    <source>
        <dbReference type="Proteomes" id="UP001177744"/>
    </source>
</evidence>
<evidence type="ECO:0000256" key="6">
    <source>
        <dbReference type="ARBA" id="ARBA00022782"/>
    </source>
</evidence>
<keyword evidence="8 20" id="KW-1133">Transmembrane helix</keyword>
<feature type="domain" description="Ephrin RBD" evidence="21">
    <location>
        <begin position="260"/>
        <end position="394"/>
    </location>
</feature>
<evidence type="ECO:0000256" key="9">
    <source>
        <dbReference type="ARBA" id="ARBA00023136"/>
    </source>
</evidence>
<keyword evidence="7" id="KW-0524">Neurogenesis</keyword>
<evidence type="ECO:0000256" key="10">
    <source>
        <dbReference type="ARBA" id="ARBA00023157"/>
    </source>
</evidence>
<gene>
    <name evidence="22" type="ORF">QTO34_000665</name>
</gene>
<dbReference type="GO" id="GO:0048013">
    <property type="term" value="P:ephrin receptor signaling pathway"/>
    <property type="evidence" value="ECO:0007669"/>
    <property type="project" value="InterPro"/>
</dbReference>
<protein>
    <recommendedName>
        <fullName evidence="12">Ephrin-B1</fullName>
    </recommendedName>
    <alternativeName>
        <fullName evidence="16">EFL-3</fullName>
    </alternativeName>
    <alternativeName>
        <fullName evidence="14">ELK ligand</fullName>
    </alternativeName>
    <alternativeName>
        <fullName evidence="15">EPH-related receptor tyrosine kinase ligand 2</fullName>
    </alternativeName>
</protein>
<dbReference type="InterPro" id="IPR031328">
    <property type="entry name" value="Ephrin"/>
</dbReference>
<evidence type="ECO:0000256" key="15">
    <source>
        <dbReference type="ARBA" id="ARBA00078733"/>
    </source>
</evidence>
<keyword evidence="11" id="KW-0325">Glycoprotein</keyword>
<dbReference type="GO" id="GO:0005886">
    <property type="term" value="C:plasma membrane"/>
    <property type="evidence" value="ECO:0007669"/>
    <property type="project" value="TreeGrafter"/>
</dbReference>
<keyword evidence="4 20" id="KW-0812">Transmembrane</keyword>
<evidence type="ECO:0000256" key="20">
    <source>
        <dbReference type="SAM" id="Phobius"/>
    </source>
</evidence>
<dbReference type="PROSITE" id="PS01299">
    <property type="entry name" value="EPHRIN_RBD_1"/>
    <property type="match status" value="1"/>
</dbReference>
<dbReference type="InterPro" id="IPR034255">
    <property type="entry name" value="Ephrin-B_Ecto"/>
</dbReference>
<dbReference type="PANTHER" id="PTHR11304:SF17">
    <property type="entry name" value="EPHRIN-B1"/>
    <property type="match status" value="1"/>
</dbReference>
<comment type="subcellular location">
    <subcellularLocation>
        <location evidence="1">Membrane</location>
        <topology evidence="1">Single-pass type I membrane protein</topology>
    </subcellularLocation>
</comment>
<feature type="disulfide bond" evidence="17">
    <location>
        <begin position="319"/>
        <end position="383"/>
    </location>
</feature>
<dbReference type="Pfam" id="PF00812">
    <property type="entry name" value="Ephrin"/>
    <property type="match status" value="1"/>
</dbReference>
<proteinExistence type="inferred from homology"/>
<keyword evidence="6" id="KW-0221">Differentiation</keyword>
<keyword evidence="23" id="KW-1185">Reference proteome</keyword>
<keyword evidence="3" id="KW-0597">Phosphoprotein</keyword>
<feature type="region of interest" description="Disordered" evidence="19">
    <location>
        <begin position="72"/>
        <end position="232"/>
    </location>
</feature>
<keyword evidence="10 17" id="KW-1015">Disulfide bond</keyword>
<evidence type="ECO:0000256" key="14">
    <source>
        <dbReference type="ARBA" id="ARBA00076999"/>
    </source>
</evidence>
<dbReference type="Gene3D" id="2.60.40.420">
    <property type="entry name" value="Cupredoxins - blue copper proteins"/>
    <property type="match status" value="1"/>
</dbReference>
<dbReference type="GO" id="GO:0007411">
    <property type="term" value="P:axon guidance"/>
    <property type="evidence" value="ECO:0007669"/>
    <property type="project" value="TreeGrafter"/>
</dbReference>
<organism evidence="22 23">
    <name type="scientific">Cnephaeus nilssonii</name>
    <name type="common">Northern bat</name>
    <name type="synonym">Eptesicus nilssonii</name>
    <dbReference type="NCBI Taxonomy" id="3371016"/>
    <lineage>
        <taxon>Eukaryota</taxon>
        <taxon>Metazoa</taxon>
        <taxon>Chordata</taxon>
        <taxon>Craniata</taxon>
        <taxon>Vertebrata</taxon>
        <taxon>Euteleostomi</taxon>
        <taxon>Mammalia</taxon>
        <taxon>Eutheria</taxon>
        <taxon>Laurasiatheria</taxon>
        <taxon>Chiroptera</taxon>
        <taxon>Yangochiroptera</taxon>
        <taxon>Vespertilionidae</taxon>
        <taxon>Cnephaeus</taxon>
    </lineage>
</organism>
<name>A0AA40ICW3_CNENI</name>
<evidence type="ECO:0000313" key="22">
    <source>
        <dbReference type="EMBL" id="KAK1346805.1"/>
    </source>
</evidence>
<dbReference type="InterPro" id="IPR008972">
    <property type="entry name" value="Cupredoxin"/>
</dbReference>
<evidence type="ECO:0000256" key="2">
    <source>
        <dbReference type="ARBA" id="ARBA00022473"/>
    </source>
</evidence>
<evidence type="ECO:0000256" key="18">
    <source>
        <dbReference type="RuleBase" id="RU004375"/>
    </source>
</evidence>
<evidence type="ECO:0000259" key="21">
    <source>
        <dbReference type="PROSITE" id="PS51551"/>
    </source>
</evidence>
<feature type="transmembrane region" description="Helical" evidence="20">
    <location>
        <begin position="468"/>
        <end position="493"/>
    </location>
</feature>
<comment type="similarity">
    <text evidence="17 18">Belongs to the ephrin family.</text>
</comment>
<keyword evidence="2" id="KW-0217">Developmental protein</keyword>
<evidence type="ECO:0000256" key="8">
    <source>
        <dbReference type="ARBA" id="ARBA00022989"/>
    </source>
</evidence>
<evidence type="ECO:0000256" key="3">
    <source>
        <dbReference type="ARBA" id="ARBA00022553"/>
    </source>
</evidence>
<dbReference type="FunFam" id="2.60.40.420:FF:000027">
    <property type="entry name" value="ephrin-B1"/>
    <property type="match status" value="1"/>
</dbReference>
<dbReference type="CDD" id="cd10426">
    <property type="entry name" value="Ephrin-B_Ectodomain"/>
    <property type="match status" value="1"/>
</dbReference>
<dbReference type="SUPFAM" id="SSF49503">
    <property type="entry name" value="Cupredoxins"/>
    <property type="match status" value="1"/>
</dbReference>
<evidence type="ECO:0000256" key="19">
    <source>
        <dbReference type="SAM" id="MobiDB-lite"/>
    </source>
</evidence>
<evidence type="ECO:0000256" key="16">
    <source>
        <dbReference type="ARBA" id="ARBA00081623"/>
    </source>
</evidence>
<evidence type="ECO:0000256" key="11">
    <source>
        <dbReference type="ARBA" id="ARBA00023180"/>
    </source>
</evidence>
<dbReference type="Proteomes" id="UP001177744">
    <property type="component" value="Unassembled WGS sequence"/>
</dbReference>
<feature type="compositionally biased region" description="Basic and acidic residues" evidence="19">
    <location>
        <begin position="435"/>
        <end position="448"/>
    </location>
</feature>
<feature type="region of interest" description="Disordered" evidence="19">
    <location>
        <begin position="399"/>
        <end position="459"/>
    </location>
</feature>
<reference evidence="22" key="1">
    <citation type="submission" date="2023-06" db="EMBL/GenBank/DDBJ databases">
        <title>Reference genome for the Northern bat (Eptesicus nilssonii), a most northern bat species.</title>
        <authorList>
            <person name="Laine V.N."/>
            <person name="Pulliainen A.T."/>
            <person name="Lilley T.M."/>
        </authorList>
    </citation>
    <scope>NUCLEOTIDE SEQUENCE</scope>
    <source>
        <strain evidence="22">BLF_Eptnil</strain>
        <tissue evidence="22">Kidney</tissue>
    </source>
</reference>
<dbReference type="PROSITE" id="PS51551">
    <property type="entry name" value="EPHRIN_RBD_2"/>
    <property type="match status" value="1"/>
</dbReference>
<evidence type="ECO:0000256" key="1">
    <source>
        <dbReference type="ARBA" id="ARBA00004479"/>
    </source>
</evidence>
<dbReference type="AlphaFoldDB" id="A0AA40ICW3"/>
<comment type="caution">
    <text evidence="22">The sequence shown here is derived from an EMBL/GenBank/DDBJ whole genome shotgun (WGS) entry which is preliminary data.</text>
</comment>
<sequence length="576" mass="61984">MLWLSDALFQTRFRGIGQAIYLYGAQRIGTDFVESRVGALSGARVEAEAVGGRGARSPSVAWRNGTCVRASQVGAPGPRLGFKEKPTSSEGCRSRDSRRVGAATESPTGRPCRGKGTQSQTISESRAESGGYTRGRRAPVASGAAERSGERALGGPSLCPGWGGCPVSSPGPPGEEERHRSLREGSTSRPLAEEDGSLSASEHSAARRQDEASFAEEAPGDPELQPAPGKMARPGQRWLGKWLVAMVLLALCRLATPLAKNLEPVSWSSLNPKFLSGKGLVIYPKIGDKLDIICPRAEAGRPYEYYKLYLVRPEQAAACSTVLDPNVLVTCNRPEQEIRFTIKFQEFSPNYMGLEFKKHHDYYITSTSNGSLEGLENREGGVCRTRTMKIIMKVGQDPNAVTPEQLTTSRPSKEADNTIKMATQAPGSRGSLGDSDGKHETVNQEEKSGPGGSGGSSGDSDSFFNSKVALFAAVGAGCVIFLLIIIFLTVLLLKLRKRHRKHTQQRAPALSLSTLASPKGGSGTAGTEPSDIIIPLRTTENNYCPHYEKVSGDYGHPVYIVQEMPPQSPANIYYKV</sequence>
<accession>A0AA40ICW3</accession>
<evidence type="ECO:0000256" key="5">
    <source>
        <dbReference type="ARBA" id="ARBA00022729"/>
    </source>
</evidence>
<dbReference type="EMBL" id="JAULJE010000001">
    <property type="protein sequence ID" value="KAK1346805.1"/>
    <property type="molecule type" value="Genomic_DNA"/>
</dbReference>
<dbReference type="InterPro" id="IPR001799">
    <property type="entry name" value="Ephrin_RBD"/>
</dbReference>
<evidence type="ECO:0000256" key="4">
    <source>
        <dbReference type="ARBA" id="ARBA00022692"/>
    </source>
</evidence>